<dbReference type="EMBL" id="JACCFL010000001">
    <property type="protein sequence ID" value="NYJ25817.1"/>
    <property type="molecule type" value="Genomic_DNA"/>
</dbReference>
<dbReference type="Pfam" id="PF20434">
    <property type="entry name" value="BD-FAE"/>
    <property type="match status" value="1"/>
</dbReference>
<dbReference type="Gene3D" id="3.40.50.1820">
    <property type="entry name" value="alpha/beta hydrolase"/>
    <property type="match status" value="1"/>
</dbReference>
<evidence type="ECO:0000256" key="1">
    <source>
        <dbReference type="ARBA" id="ARBA00022801"/>
    </source>
</evidence>
<dbReference type="GO" id="GO:0016787">
    <property type="term" value="F:hydrolase activity"/>
    <property type="evidence" value="ECO:0007669"/>
    <property type="project" value="UniProtKB-KW"/>
</dbReference>
<name>A0A853CZ02_9MICO</name>
<dbReference type="PANTHER" id="PTHR48081">
    <property type="entry name" value="AB HYDROLASE SUPERFAMILY PROTEIN C4A8.06C"/>
    <property type="match status" value="1"/>
</dbReference>
<dbReference type="InterPro" id="IPR050300">
    <property type="entry name" value="GDXG_lipolytic_enzyme"/>
</dbReference>
<gene>
    <name evidence="3" type="ORF">HNR13_004104</name>
</gene>
<evidence type="ECO:0000313" key="3">
    <source>
        <dbReference type="EMBL" id="NYJ25817.1"/>
    </source>
</evidence>
<dbReference type="InterPro" id="IPR029058">
    <property type="entry name" value="AB_hydrolase_fold"/>
</dbReference>
<dbReference type="Proteomes" id="UP000578352">
    <property type="component" value="Unassembled WGS sequence"/>
</dbReference>
<evidence type="ECO:0000313" key="4">
    <source>
        <dbReference type="Proteomes" id="UP000578352"/>
    </source>
</evidence>
<dbReference type="AlphaFoldDB" id="A0A853CZ02"/>
<organism evidence="3 4">
    <name type="scientific">Leifsonia shinshuensis</name>
    <dbReference type="NCBI Taxonomy" id="150026"/>
    <lineage>
        <taxon>Bacteria</taxon>
        <taxon>Bacillati</taxon>
        <taxon>Actinomycetota</taxon>
        <taxon>Actinomycetes</taxon>
        <taxon>Micrococcales</taxon>
        <taxon>Microbacteriaceae</taxon>
        <taxon>Leifsonia</taxon>
    </lineage>
</organism>
<dbReference type="InterPro" id="IPR049492">
    <property type="entry name" value="BD-FAE-like_dom"/>
</dbReference>
<evidence type="ECO:0000259" key="2">
    <source>
        <dbReference type="Pfam" id="PF20434"/>
    </source>
</evidence>
<proteinExistence type="predicted"/>
<dbReference type="SUPFAM" id="SSF53474">
    <property type="entry name" value="alpha/beta-Hydrolases"/>
    <property type="match status" value="1"/>
</dbReference>
<feature type="domain" description="BD-FAE-like" evidence="2">
    <location>
        <begin position="16"/>
        <end position="223"/>
    </location>
</feature>
<keyword evidence="1" id="KW-0378">Hydrolase</keyword>
<protein>
    <submittedName>
        <fullName evidence="3">Acetyl esterase/lipase</fullName>
    </submittedName>
</protein>
<dbReference type="RefSeq" id="WP_179608760.1">
    <property type="nucleotide sequence ID" value="NZ_BAABEH010000001.1"/>
</dbReference>
<comment type="caution">
    <text evidence="3">The sequence shown here is derived from an EMBL/GenBank/DDBJ whole genome shotgun (WGS) entry which is preliminary data.</text>
</comment>
<reference evidence="3 4" key="1">
    <citation type="submission" date="2020-07" db="EMBL/GenBank/DDBJ databases">
        <title>Sequencing the genomes of 1000 actinobacteria strains.</title>
        <authorList>
            <person name="Klenk H.-P."/>
        </authorList>
    </citation>
    <scope>NUCLEOTIDE SEQUENCE [LARGE SCALE GENOMIC DNA]</scope>
    <source>
        <strain evidence="3 4">DSM 15165</strain>
    </source>
</reference>
<sequence>MPTYAFSEAASGPLELDLHLPEPGGPLGSPPPVVVFVHGGGWRGGDRGTFVPTMRPGPEDAGPTPFERIAAAGIAVASVDYRLSGEAVFPAQVDDLSTAVEWLRAHADELGVDASRIVLWGESAGATLAALVALEPGSGVRGLVDWYGPSDLEALAVSLGQTHDATTREAGWLGHAVSADPRRAREASPRHRVRPGAPPTLIAHGLADDAVPHSQSELFAATLTGVGAEVRLTLVPGAGHLWQGDVDRDALFADALAFCAAVLA</sequence>
<dbReference type="PANTHER" id="PTHR48081:SF13">
    <property type="entry name" value="ALPHA_BETA HYDROLASE"/>
    <property type="match status" value="1"/>
</dbReference>
<accession>A0A853CZ02</accession>